<evidence type="ECO:0000256" key="1">
    <source>
        <dbReference type="SAM" id="Phobius"/>
    </source>
</evidence>
<dbReference type="InterPro" id="IPR043727">
    <property type="entry name" value="Lmo0937-like"/>
</dbReference>
<reference evidence="2 3" key="1">
    <citation type="submission" date="2016-10" db="EMBL/GenBank/DDBJ databases">
        <authorList>
            <person name="de Groot N.N."/>
        </authorList>
    </citation>
    <scope>NUCLEOTIDE SEQUENCE [LARGE SCALE GENOMIC DNA]</scope>
    <source>
        <strain evidence="2 3">ATCC 43154</strain>
    </source>
</reference>
<organism evidence="2 3">
    <name type="scientific">Rugamonas rubra</name>
    <dbReference type="NCBI Taxonomy" id="758825"/>
    <lineage>
        <taxon>Bacteria</taxon>
        <taxon>Pseudomonadati</taxon>
        <taxon>Pseudomonadota</taxon>
        <taxon>Betaproteobacteria</taxon>
        <taxon>Burkholderiales</taxon>
        <taxon>Oxalobacteraceae</taxon>
        <taxon>Telluria group</taxon>
        <taxon>Rugamonas</taxon>
    </lineage>
</organism>
<dbReference type="NCBIfam" id="NF033488">
    <property type="entry name" value="lmo0937_fam_TM"/>
    <property type="match status" value="1"/>
</dbReference>
<keyword evidence="3" id="KW-1185">Reference proteome</keyword>
<keyword evidence="1" id="KW-0472">Membrane</keyword>
<accession>A0A1I4NEX7</accession>
<dbReference type="Pfam" id="PF18919">
    <property type="entry name" value="DUF5670"/>
    <property type="match status" value="1"/>
</dbReference>
<name>A0A1I4NEX7_9BURK</name>
<dbReference type="RefSeq" id="WP_139236505.1">
    <property type="nucleotide sequence ID" value="NZ_FOTW01000013.1"/>
</dbReference>
<evidence type="ECO:0000313" key="2">
    <source>
        <dbReference type="EMBL" id="SFM14102.1"/>
    </source>
</evidence>
<gene>
    <name evidence="2" type="ORF">SAMN02982985_02915</name>
</gene>
<dbReference type="EMBL" id="FOTW01000013">
    <property type="protein sequence ID" value="SFM14102.1"/>
    <property type="molecule type" value="Genomic_DNA"/>
</dbReference>
<evidence type="ECO:0008006" key="4">
    <source>
        <dbReference type="Google" id="ProtNLM"/>
    </source>
</evidence>
<dbReference type="Proteomes" id="UP000199470">
    <property type="component" value="Unassembled WGS sequence"/>
</dbReference>
<sequence length="48" mass="5238">MLYTIAVVLLILWLLGLVTSYTIGGFIHVLLVIAVIMVLLRLISGRGV</sequence>
<dbReference type="STRING" id="758825.SAMN02982985_02915"/>
<dbReference type="AlphaFoldDB" id="A0A1I4NEX7"/>
<feature type="transmembrane region" description="Helical" evidence="1">
    <location>
        <begin position="26"/>
        <end position="43"/>
    </location>
</feature>
<proteinExistence type="predicted"/>
<protein>
    <recommendedName>
        <fullName evidence="4">Lmo0937 family membrane protein</fullName>
    </recommendedName>
</protein>
<keyword evidence="1" id="KW-0812">Transmembrane</keyword>
<keyword evidence="1" id="KW-1133">Transmembrane helix</keyword>
<evidence type="ECO:0000313" key="3">
    <source>
        <dbReference type="Proteomes" id="UP000199470"/>
    </source>
</evidence>